<dbReference type="PROSITE" id="PS50878">
    <property type="entry name" value="RT_POL"/>
    <property type="match status" value="1"/>
</dbReference>
<dbReference type="Proteomes" id="UP001303046">
    <property type="component" value="Unassembled WGS sequence"/>
</dbReference>
<dbReference type="EMBL" id="JAVFWL010000004">
    <property type="protein sequence ID" value="KAK6749724.1"/>
    <property type="molecule type" value="Genomic_DNA"/>
</dbReference>
<dbReference type="CDD" id="cd01650">
    <property type="entry name" value="RT_nLTR_like"/>
    <property type="match status" value="1"/>
</dbReference>
<dbReference type="Gene3D" id="3.30.70.270">
    <property type="match status" value="1"/>
</dbReference>
<dbReference type="SUPFAM" id="SSF56672">
    <property type="entry name" value="DNA/RNA polymerases"/>
    <property type="match status" value="1"/>
</dbReference>
<feature type="domain" description="Reverse transcriptase" evidence="1">
    <location>
        <begin position="34"/>
        <end position="305"/>
    </location>
</feature>
<dbReference type="PANTHER" id="PTHR47027:SF20">
    <property type="entry name" value="REVERSE TRANSCRIPTASE-LIKE PROTEIN WITH RNA-DIRECTED DNA POLYMERASE DOMAIN"/>
    <property type="match status" value="1"/>
</dbReference>
<dbReference type="InterPro" id="IPR000477">
    <property type="entry name" value="RT_dom"/>
</dbReference>
<keyword evidence="3" id="KW-1185">Reference proteome</keyword>
<sequence length="433" mass="49625">MKNGKFGEDDGISAEILKCLAPSEIREMTEIIRSIWIDERIPDSWKYAIIVPLHKKLSVTDPRNYRGISLLRVMYKVLERIILDRLIKHREETTRDEQAGFRPGRSTFDQVFNVRRVIEIWQRYSKPMQLAFLDFEAASDSHHRGRLLNALRADGVPRKFVRLLDDMNQRTTATVRTPAGCTTPFEVVTGVRQGAVAGPFLFNFTIDDIMRRTVDQCPADIVLAPSGCSLTDLVYADDVVIFAESSTKLQHFVNLVSKLAAAYGLRLRPDKCEQMLISSRPRTGIRVDGQPIELVDEFCYLGCMLKNNGSYERDVQQRCAKATSAFNSLTKCLWSAPITNEVKLLVYLSTIRSIMMYGSETWATPSTVMERLDCTERKLLRRLLGYSWPRVWHNEDLYAEIDVVYRRMRRGRYQHLAPPSKAAKVVFASPVIY</sequence>
<name>A0ABR1DH36_NECAM</name>
<protein>
    <recommendedName>
        <fullName evidence="1">Reverse transcriptase domain-containing protein</fullName>
    </recommendedName>
</protein>
<dbReference type="InterPro" id="IPR043128">
    <property type="entry name" value="Rev_trsase/Diguanyl_cyclase"/>
</dbReference>
<evidence type="ECO:0000313" key="2">
    <source>
        <dbReference type="EMBL" id="KAK6749724.1"/>
    </source>
</evidence>
<evidence type="ECO:0000313" key="3">
    <source>
        <dbReference type="Proteomes" id="UP001303046"/>
    </source>
</evidence>
<comment type="caution">
    <text evidence="2">The sequence shown here is derived from an EMBL/GenBank/DDBJ whole genome shotgun (WGS) entry which is preliminary data.</text>
</comment>
<reference evidence="2 3" key="1">
    <citation type="submission" date="2023-08" db="EMBL/GenBank/DDBJ databases">
        <title>A Necator americanus chromosomal reference genome.</title>
        <authorList>
            <person name="Ilik V."/>
            <person name="Petrzelkova K.J."/>
            <person name="Pardy F."/>
            <person name="Fuh T."/>
            <person name="Niatou-Singa F.S."/>
            <person name="Gouil Q."/>
            <person name="Baker L."/>
            <person name="Ritchie M.E."/>
            <person name="Jex A.R."/>
            <person name="Gazzola D."/>
            <person name="Li H."/>
            <person name="Toshio Fujiwara R."/>
            <person name="Zhan B."/>
            <person name="Aroian R.V."/>
            <person name="Pafco B."/>
            <person name="Schwarz E.M."/>
        </authorList>
    </citation>
    <scope>NUCLEOTIDE SEQUENCE [LARGE SCALE GENOMIC DNA]</scope>
    <source>
        <strain evidence="2 3">Aroian</strain>
        <tissue evidence="2">Whole animal</tissue>
    </source>
</reference>
<gene>
    <name evidence="2" type="primary">Necator_chrIV.g15291</name>
    <name evidence="2" type="ORF">RB195_001996</name>
</gene>
<accession>A0ABR1DH36</accession>
<organism evidence="2 3">
    <name type="scientific">Necator americanus</name>
    <name type="common">Human hookworm</name>
    <dbReference type="NCBI Taxonomy" id="51031"/>
    <lineage>
        <taxon>Eukaryota</taxon>
        <taxon>Metazoa</taxon>
        <taxon>Ecdysozoa</taxon>
        <taxon>Nematoda</taxon>
        <taxon>Chromadorea</taxon>
        <taxon>Rhabditida</taxon>
        <taxon>Rhabditina</taxon>
        <taxon>Rhabditomorpha</taxon>
        <taxon>Strongyloidea</taxon>
        <taxon>Ancylostomatidae</taxon>
        <taxon>Bunostominae</taxon>
        <taxon>Necator</taxon>
    </lineage>
</organism>
<evidence type="ECO:0000259" key="1">
    <source>
        <dbReference type="PROSITE" id="PS50878"/>
    </source>
</evidence>
<dbReference type="InterPro" id="IPR043502">
    <property type="entry name" value="DNA/RNA_pol_sf"/>
</dbReference>
<dbReference type="PANTHER" id="PTHR47027">
    <property type="entry name" value="REVERSE TRANSCRIPTASE DOMAIN-CONTAINING PROTEIN"/>
    <property type="match status" value="1"/>
</dbReference>
<dbReference type="Pfam" id="PF00078">
    <property type="entry name" value="RVT_1"/>
    <property type="match status" value="1"/>
</dbReference>
<proteinExistence type="predicted"/>